<evidence type="ECO:0000256" key="2">
    <source>
        <dbReference type="ARBA" id="ARBA00022603"/>
    </source>
</evidence>
<dbReference type="AlphaFoldDB" id="A0A7I7K3G4"/>
<evidence type="ECO:0000256" key="4">
    <source>
        <dbReference type="ARBA" id="ARBA00022691"/>
    </source>
</evidence>
<dbReference type="InterPro" id="IPR050723">
    <property type="entry name" value="CFA/CMAS"/>
</dbReference>
<evidence type="ECO:0000256" key="3">
    <source>
        <dbReference type="ARBA" id="ARBA00022679"/>
    </source>
</evidence>
<name>A0A7I7K3G4_9MYCO</name>
<proteinExistence type="inferred from homology"/>
<evidence type="ECO:0000256" key="1">
    <source>
        <dbReference type="ARBA" id="ARBA00010815"/>
    </source>
</evidence>
<dbReference type="OrthoDB" id="9782855at2"/>
<dbReference type="FunFam" id="3.40.50.150:FF:000115">
    <property type="entry name" value="Cyclopropane mycolic acid synthase 1"/>
    <property type="match status" value="1"/>
</dbReference>
<dbReference type="Gene3D" id="3.40.50.150">
    <property type="entry name" value="Vaccinia Virus protein VP39"/>
    <property type="match status" value="1"/>
</dbReference>
<dbReference type="InterPro" id="IPR003333">
    <property type="entry name" value="CMAS"/>
</dbReference>
<dbReference type="InterPro" id="IPR047672">
    <property type="entry name" value="CMAS_actinobact"/>
</dbReference>
<sequence length="301" mass="33856">MAPSSKQSTRRKPKLTPHFDDVQAHYDLSDDFFRLFLDASQTYSCAYFERDDMTLAEAQLAKIDLALGKLGLQPGMTLLDVGCGWGSTMLRALDKYDVNVVGLTLSKNQHAHVQQALDESDSPRTKRVLLQGWEDFDEPVDRIVSIGAFEHFGRDRYDDFFAMAHQVLPDDGMMLLHTITALTLPQMADAGMPLTFSVARFVKFILTEIFPGGYLPSIELVEERSAGSGFELTRRQSLQPHYARTLDTWAAGLESQREQAVATQSQEVYDRYMHYLTGCAHGFRVGYIDVNQFTLAKQPAA</sequence>
<accession>A0A7I7K3G4</accession>
<evidence type="ECO:0000313" key="6">
    <source>
        <dbReference type="EMBL" id="BBX18607.1"/>
    </source>
</evidence>
<dbReference type="KEGG" id="mdu:MDUV_34670"/>
<dbReference type="Proteomes" id="UP000467006">
    <property type="component" value="Chromosome"/>
</dbReference>
<dbReference type="PIRSF" id="PIRSF003085">
    <property type="entry name" value="CMAS"/>
    <property type="match status" value="1"/>
</dbReference>
<dbReference type="NCBIfam" id="NF040660">
    <property type="entry name" value="mycolic_MTase"/>
    <property type="match status" value="1"/>
</dbReference>
<gene>
    <name evidence="6" type="ORF">MDUV_34670</name>
</gene>
<keyword evidence="5" id="KW-0443">Lipid metabolism</keyword>
<dbReference type="PANTHER" id="PTHR43667">
    <property type="entry name" value="CYCLOPROPANE-FATTY-ACYL-PHOSPHOLIPID SYNTHASE"/>
    <property type="match status" value="1"/>
</dbReference>
<evidence type="ECO:0000313" key="7">
    <source>
        <dbReference type="Proteomes" id="UP000467006"/>
    </source>
</evidence>
<organism evidence="6 7">
    <name type="scientific">Mycolicibacterium duvalii</name>
    <dbReference type="NCBI Taxonomy" id="39688"/>
    <lineage>
        <taxon>Bacteria</taxon>
        <taxon>Bacillati</taxon>
        <taxon>Actinomycetota</taxon>
        <taxon>Actinomycetes</taxon>
        <taxon>Mycobacteriales</taxon>
        <taxon>Mycobacteriaceae</taxon>
        <taxon>Mycolicibacterium</taxon>
    </lineage>
</organism>
<comment type="similarity">
    <text evidence="1">Belongs to the CFA/CMAS family.</text>
</comment>
<dbReference type="EMBL" id="AP022563">
    <property type="protein sequence ID" value="BBX18607.1"/>
    <property type="molecule type" value="Genomic_DNA"/>
</dbReference>
<evidence type="ECO:0000256" key="5">
    <source>
        <dbReference type="ARBA" id="ARBA00023098"/>
    </source>
</evidence>
<dbReference type="Pfam" id="PF02353">
    <property type="entry name" value="CMAS"/>
    <property type="match status" value="1"/>
</dbReference>
<keyword evidence="2" id="KW-0489">Methyltransferase</keyword>
<dbReference type="CDD" id="cd02440">
    <property type="entry name" value="AdoMet_MTases"/>
    <property type="match status" value="1"/>
</dbReference>
<dbReference type="SUPFAM" id="SSF53335">
    <property type="entry name" value="S-adenosyl-L-methionine-dependent methyltransferases"/>
    <property type="match status" value="1"/>
</dbReference>
<dbReference type="GO" id="GO:0008168">
    <property type="term" value="F:methyltransferase activity"/>
    <property type="evidence" value="ECO:0007669"/>
    <property type="project" value="UniProtKB-KW"/>
</dbReference>
<dbReference type="RefSeq" id="WP_098002418.1">
    <property type="nucleotide sequence ID" value="NZ_AP022563.1"/>
</dbReference>
<reference evidence="6 7" key="1">
    <citation type="journal article" date="2019" name="Emerg. Microbes Infect.">
        <title>Comprehensive subspecies identification of 175 nontuberculous mycobacteria species based on 7547 genomic profiles.</title>
        <authorList>
            <person name="Matsumoto Y."/>
            <person name="Kinjo T."/>
            <person name="Motooka D."/>
            <person name="Nabeya D."/>
            <person name="Jung N."/>
            <person name="Uechi K."/>
            <person name="Horii T."/>
            <person name="Iida T."/>
            <person name="Fujita J."/>
            <person name="Nakamura S."/>
        </authorList>
    </citation>
    <scope>NUCLEOTIDE SEQUENCE [LARGE SCALE GENOMIC DNA]</scope>
    <source>
        <strain evidence="6 7">JCM 6396</strain>
    </source>
</reference>
<dbReference type="InterPro" id="IPR029063">
    <property type="entry name" value="SAM-dependent_MTases_sf"/>
</dbReference>
<keyword evidence="4" id="KW-0949">S-adenosyl-L-methionine</keyword>
<keyword evidence="3" id="KW-0808">Transferase</keyword>
<dbReference type="GO" id="GO:0008610">
    <property type="term" value="P:lipid biosynthetic process"/>
    <property type="evidence" value="ECO:0007669"/>
    <property type="project" value="InterPro"/>
</dbReference>
<dbReference type="PANTHER" id="PTHR43667:SF1">
    <property type="entry name" value="CYCLOPROPANE-FATTY-ACYL-PHOSPHOLIPID SYNTHASE"/>
    <property type="match status" value="1"/>
</dbReference>
<protein>
    <submittedName>
        <fullName evidence="6">Cyclopropane-fatty-acyl-phospholipid synthase</fullName>
    </submittedName>
</protein>
<dbReference type="GO" id="GO:0032259">
    <property type="term" value="P:methylation"/>
    <property type="evidence" value="ECO:0007669"/>
    <property type="project" value="UniProtKB-KW"/>
</dbReference>
<keyword evidence="7" id="KW-1185">Reference proteome</keyword>